<dbReference type="EMBL" id="BQKY01000001">
    <property type="protein sequence ID" value="GJN87196.1"/>
    <property type="molecule type" value="Genomic_DNA"/>
</dbReference>
<proteinExistence type="predicted"/>
<organism evidence="1 2">
    <name type="scientific">Rhodotorula paludigena</name>
    <dbReference type="NCBI Taxonomy" id="86838"/>
    <lineage>
        <taxon>Eukaryota</taxon>
        <taxon>Fungi</taxon>
        <taxon>Dikarya</taxon>
        <taxon>Basidiomycota</taxon>
        <taxon>Pucciniomycotina</taxon>
        <taxon>Microbotryomycetes</taxon>
        <taxon>Sporidiobolales</taxon>
        <taxon>Sporidiobolaceae</taxon>
        <taxon>Rhodotorula</taxon>
    </lineage>
</organism>
<comment type="caution">
    <text evidence="1">The sequence shown here is derived from an EMBL/GenBank/DDBJ whole genome shotgun (WGS) entry which is preliminary data.</text>
</comment>
<dbReference type="AlphaFoldDB" id="A0AAV5G454"/>
<accession>A0AAV5G454</accession>
<gene>
    <name evidence="1" type="ORF">Rhopal_000141-T1</name>
</gene>
<evidence type="ECO:0000313" key="1">
    <source>
        <dbReference type="EMBL" id="GJN87196.1"/>
    </source>
</evidence>
<protein>
    <recommendedName>
        <fullName evidence="3">F-box domain-containing protein</fullName>
    </recommendedName>
</protein>
<keyword evidence="2" id="KW-1185">Reference proteome</keyword>
<reference evidence="1 2" key="1">
    <citation type="submission" date="2021-12" db="EMBL/GenBank/DDBJ databases">
        <title>High titer production of polyol ester of fatty acids by Rhodotorula paludigena BS15 towards product separation-free biomass refinery.</title>
        <authorList>
            <person name="Mano J."/>
            <person name="Ono H."/>
            <person name="Tanaka T."/>
            <person name="Naito K."/>
            <person name="Sushida H."/>
            <person name="Ike M."/>
            <person name="Tokuyasu K."/>
            <person name="Kitaoka M."/>
        </authorList>
    </citation>
    <scope>NUCLEOTIDE SEQUENCE [LARGE SCALE GENOMIC DNA]</scope>
    <source>
        <strain evidence="1 2">BS15</strain>
    </source>
</reference>
<dbReference type="InterPro" id="IPR032675">
    <property type="entry name" value="LRR_dom_sf"/>
</dbReference>
<dbReference type="SUPFAM" id="SSF52047">
    <property type="entry name" value="RNI-like"/>
    <property type="match status" value="1"/>
</dbReference>
<name>A0AAV5G454_9BASI</name>
<sequence>MACFGLFHRKRRTSSTKRARRPRPVVDRLRSPRQLPALPPEVVLRIFELAAADSPTTACVLARLCTQTRDRVRAALYAEPTLTSARQINLFIHTVKRAPHLAALVRAIEALELRSVILFSLTDFANADRLRHLVLIDCLLSDHTTISRSPFFTPIPLLETLTISACQLDRSTAEQLFHPHVLPNVKALSVASCRLVRLIEETNEWRDQGACLPSALAGQLEALRIACQPLRPEEHERGDVVDPYDLVRQCNSLCSANIPVTALTPHIIDSLPHALRSLDVANPPEDTPDLFEPHLAAANALSTTFLALATSPIQHSLGSLPSSSPTGRAHASPLASTSPASFSAFSAASSPSTPSAPADLPLGALTRLVLPSSWDATRAEAWTGNGEFAWSVARIVREAGRRGVRVHFGVGEGDKRKGSAATGRAELALGREGREMLRELDWVKREDDSGR</sequence>
<evidence type="ECO:0008006" key="3">
    <source>
        <dbReference type="Google" id="ProtNLM"/>
    </source>
</evidence>
<dbReference type="Gene3D" id="3.80.10.10">
    <property type="entry name" value="Ribonuclease Inhibitor"/>
    <property type="match status" value="1"/>
</dbReference>
<evidence type="ECO:0000313" key="2">
    <source>
        <dbReference type="Proteomes" id="UP001342314"/>
    </source>
</evidence>
<dbReference type="Proteomes" id="UP001342314">
    <property type="component" value="Unassembled WGS sequence"/>
</dbReference>